<name>A0ACA9PEQ8_9GLOM</name>
<gene>
    <name evidence="1" type="ORF">DHETER_LOCUS12055</name>
</gene>
<feature type="non-terminal residue" evidence="1">
    <location>
        <position position="1"/>
    </location>
</feature>
<comment type="caution">
    <text evidence="1">The sequence shown here is derived from an EMBL/GenBank/DDBJ whole genome shotgun (WGS) entry which is preliminary data.</text>
</comment>
<proteinExistence type="predicted"/>
<reference evidence="1" key="1">
    <citation type="submission" date="2021-06" db="EMBL/GenBank/DDBJ databases">
        <authorList>
            <person name="Kallberg Y."/>
            <person name="Tangrot J."/>
            <person name="Rosling A."/>
        </authorList>
    </citation>
    <scope>NUCLEOTIDE SEQUENCE</scope>
    <source>
        <strain evidence="1">IL203A</strain>
    </source>
</reference>
<feature type="non-terminal residue" evidence="1">
    <location>
        <position position="619"/>
    </location>
</feature>
<organism evidence="1 2">
    <name type="scientific">Dentiscutata heterogama</name>
    <dbReference type="NCBI Taxonomy" id="1316150"/>
    <lineage>
        <taxon>Eukaryota</taxon>
        <taxon>Fungi</taxon>
        <taxon>Fungi incertae sedis</taxon>
        <taxon>Mucoromycota</taxon>
        <taxon>Glomeromycotina</taxon>
        <taxon>Glomeromycetes</taxon>
        <taxon>Diversisporales</taxon>
        <taxon>Gigasporaceae</taxon>
        <taxon>Dentiscutata</taxon>
    </lineage>
</organism>
<accession>A0ACA9PEQ8</accession>
<evidence type="ECO:0000313" key="2">
    <source>
        <dbReference type="Proteomes" id="UP000789702"/>
    </source>
</evidence>
<keyword evidence="2" id="KW-1185">Reference proteome</keyword>
<evidence type="ECO:0000313" key="1">
    <source>
        <dbReference type="EMBL" id="CAG8707202.1"/>
    </source>
</evidence>
<sequence>AELRRLEAEFVNDFALNRGRNIQGFDFNRTKGIILRDDGKTILRKLSADSPIVYIPESADTVWDNLRTTSLFESINVEKMDNKDLQIHVPVSTVEYTADVSDSFVKDIESALKISNELESKKTLENHFNYYGNYVVTKFTLGGIITIRNWLNVSDESKTYLKNYIKWGIDCGKGQTSEIFEDVPLDKIPPLEADGEMDTLGDLYNWFTRIYDLEFAKVISYGKLIPSYKLLPDDLQQKLFSVTGTKPFEAPEGELVPNLQEKCERKEFVKWIALRPKLELFLWDWFHNNSLQYGVILHESKHGHGKKAAFKFLRVPHTAEIKTITLLLAQPKNRQEAYLLENGIKDDGSLDLDNIPFAEHSSSSMLGRPLEDFKSAKNQPSRAIYCQIIVNMAKLSFNLGDIKSLQIFSNSVNTALQSNEPYKNLCKIFGDDYGHLLPRALTVGGVLSKKCESYTTRTLPRTFQHEYDIEDPNIIEKIEAHLKEWSEQFKVDTSFFISDTGGIVYRDKISTWLDNFLSLTNEKASEKDLNWSSNWSVVSSEDWTPLYKILRKTSTIIDNTFSQYQIVFNGEELFQKDDQEIFVIRFPGSLIDNNYHIFGAVVKKDEKGDWIKYAYPNLS</sequence>
<protein>
    <submittedName>
        <fullName evidence="1">11412_t:CDS:1</fullName>
    </submittedName>
</protein>
<dbReference type="Proteomes" id="UP000789702">
    <property type="component" value="Unassembled WGS sequence"/>
</dbReference>
<dbReference type="EMBL" id="CAJVPU010028475">
    <property type="protein sequence ID" value="CAG8707202.1"/>
    <property type="molecule type" value="Genomic_DNA"/>
</dbReference>